<comment type="catalytic activity">
    <reaction evidence="12">
        <text>2 D-alanine + ATP = D-alanyl-D-alanine + ADP + phosphate + H(+)</text>
        <dbReference type="Rhea" id="RHEA:11224"/>
        <dbReference type="ChEBI" id="CHEBI:15378"/>
        <dbReference type="ChEBI" id="CHEBI:30616"/>
        <dbReference type="ChEBI" id="CHEBI:43474"/>
        <dbReference type="ChEBI" id="CHEBI:57416"/>
        <dbReference type="ChEBI" id="CHEBI:57822"/>
        <dbReference type="ChEBI" id="CHEBI:456216"/>
        <dbReference type="EC" id="6.3.2.4"/>
    </reaction>
</comment>
<evidence type="ECO:0000256" key="3">
    <source>
        <dbReference type="ARBA" id="ARBA00022598"/>
    </source>
</evidence>
<dbReference type="PANTHER" id="PTHR23132:SF25">
    <property type="entry name" value="D-ALANINE--D-ALANINE LIGASE A"/>
    <property type="match status" value="1"/>
</dbReference>
<keyword evidence="8 12" id="KW-0133">Cell shape</keyword>
<dbReference type="Pfam" id="PF07478">
    <property type="entry name" value="Dala_Dala_lig_C"/>
    <property type="match status" value="1"/>
</dbReference>
<dbReference type="GO" id="GO:0005829">
    <property type="term" value="C:cytosol"/>
    <property type="evidence" value="ECO:0007669"/>
    <property type="project" value="TreeGrafter"/>
</dbReference>
<dbReference type="Proteomes" id="UP000718281">
    <property type="component" value="Unassembled WGS sequence"/>
</dbReference>
<evidence type="ECO:0000256" key="7">
    <source>
        <dbReference type="ARBA" id="ARBA00022842"/>
    </source>
</evidence>
<dbReference type="InterPro" id="IPR011095">
    <property type="entry name" value="Dala_Dala_lig_C"/>
</dbReference>
<accession>A0A934X2L9</accession>
<feature type="active site" evidence="13">
    <location>
        <position position="281"/>
    </location>
</feature>
<keyword evidence="9 12" id="KW-0573">Peptidoglycan synthesis</keyword>
<dbReference type="InterPro" id="IPR013815">
    <property type="entry name" value="ATP_grasp_subdomain_1"/>
</dbReference>
<dbReference type="InterPro" id="IPR005905">
    <property type="entry name" value="D_ala_D_ala"/>
</dbReference>
<feature type="domain" description="ATP-grasp" evidence="16">
    <location>
        <begin position="111"/>
        <end position="303"/>
    </location>
</feature>
<dbReference type="SUPFAM" id="SSF56059">
    <property type="entry name" value="Glutathione synthetase ATP-binding domain-like"/>
    <property type="match status" value="1"/>
</dbReference>
<dbReference type="PROSITE" id="PS00843">
    <property type="entry name" value="DALA_DALA_LIGASE_1"/>
    <property type="match status" value="1"/>
</dbReference>
<dbReference type="AlphaFoldDB" id="A0A934X2L9"/>
<evidence type="ECO:0000256" key="11">
    <source>
        <dbReference type="ARBA" id="ARBA00023316"/>
    </source>
</evidence>
<evidence type="ECO:0000256" key="12">
    <source>
        <dbReference type="HAMAP-Rule" id="MF_00047"/>
    </source>
</evidence>
<name>A0A934X2L9_9MICO</name>
<comment type="function">
    <text evidence="12">Cell wall formation.</text>
</comment>
<dbReference type="Gene3D" id="3.30.1490.20">
    <property type="entry name" value="ATP-grasp fold, A domain"/>
    <property type="match status" value="1"/>
</dbReference>
<gene>
    <name evidence="12" type="primary">ddl</name>
    <name evidence="17" type="ORF">IPF40_00585</name>
    <name evidence="18" type="ORF">IPP00_08980</name>
</gene>
<dbReference type="EMBL" id="JADIXZ010000001">
    <property type="protein sequence ID" value="MBK6299592.1"/>
    <property type="molecule type" value="Genomic_DNA"/>
</dbReference>
<evidence type="ECO:0000256" key="9">
    <source>
        <dbReference type="ARBA" id="ARBA00022984"/>
    </source>
</evidence>
<keyword evidence="6 15" id="KW-0067">ATP-binding</keyword>
<feature type="active site" evidence="13">
    <location>
        <position position="148"/>
    </location>
</feature>
<keyword evidence="10 14" id="KW-0464">Manganese</keyword>
<reference evidence="17 19" key="1">
    <citation type="submission" date="2020-10" db="EMBL/GenBank/DDBJ databases">
        <title>Connecting structure to function with the recovery of over 1000 high-quality activated sludge metagenome-assembled genomes encoding full-length rRNA genes using long-read sequencing.</title>
        <authorList>
            <person name="Singleton C.M."/>
            <person name="Petriglieri F."/>
            <person name="Kristensen J.M."/>
            <person name="Kirkegaard R.H."/>
            <person name="Michaelsen T.Y."/>
            <person name="Andersen M.H."/>
            <person name="Karst S.M."/>
            <person name="Dueholm M.S."/>
            <person name="Nielsen P.H."/>
            <person name="Albertsen M."/>
        </authorList>
    </citation>
    <scope>NUCLEOTIDE SEQUENCE [LARGE SCALE GENOMIC DNA]</scope>
    <source>
        <strain evidence="17">AalE_18-Q3-R2-46_BAT3C.188</strain>
        <strain evidence="18">Ribe_18-Q3-R11-54_MAXAC.001</strain>
    </source>
</reference>
<dbReference type="GO" id="GO:0071555">
    <property type="term" value="P:cell wall organization"/>
    <property type="evidence" value="ECO:0007669"/>
    <property type="project" value="UniProtKB-KW"/>
</dbReference>
<dbReference type="InterPro" id="IPR011127">
    <property type="entry name" value="Dala_Dala_lig_N"/>
</dbReference>
<dbReference type="Gene3D" id="3.30.470.20">
    <property type="entry name" value="ATP-grasp fold, B domain"/>
    <property type="match status" value="1"/>
</dbReference>
<comment type="subcellular location">
    <subcellularLocation>
        <location evidence="12">Cytoplasm</location>
    </subcellularLocation>
</comment>
<evidence type="ECO:0000256" key="13">
    <source>
        <dbReference type="PIRSR" id="PIRSR039102-1"/>
    </source>
</evidence>
<dbReference type="GO" id="GO:0008716">
    <property type="term" value="F:D-alanine-D-alanine ligase activity"/>
    <property type="evidence" value="ECO:0007669"/>
    <property type="project" value="UniProtKB-UniRule"/>
</dbReference>
<dbReference type="PANTHER" id="PTHR23132">
    <property type="entry name" value="D-ALANINE--D-ALANINE LIGASE"/>
    <property type="match status" value="1"/>
</dbReference>
<dbReference type="InterPro" id="IPR011761">
    <property type="entry name" value="ATP-grasp"/>
</dbReference>
<evidence type="ECO:0000256" key="14">
    <source>
        <dbReference type="PIRSR" id="PIRSR039102-3"/>
    </source>
</evidence>
<evidence type="ECO:0000256" key="4">
    <source>
        <dbReference type="ARBA" id="ARBA00022723"/>
    </source>
</evidence>
<keyword evidence="11 12" id="KW-0961">Cell wall biogenesis/degradation</keyword>
<feature type="binding site" evidence="14">
    <location>
        <position position="258"/>
    </location>
    <ligand>
        <name>Mg(2+)</name>
        <dbReference type="ChEBI" id="CHEBI:18420"/>
        <label>1</label>
    </ligand>
</feature>
<evidence type="ECO:0000256" key="15">
    <source>
        <dbReference type="PROSITE-ProRule" id="PRU00409"/>
    </source>
</evidence>
<dbReference type="EMBL" id="JADKGK010000020">
    <property type="protein sequence ID" value="MBL0004098.1"/>
    <property type="molecule type" value="Genomic_DNA"/>
</dbReference>
<evidence type="ECO:0000256" key="1">
    <source>
        <dbReference type="ARBA" id="ARBA00001936"/>
    </source>
</evidence>
<evidence type="ECO:0000259" key="16">
    <source>
        <dbReference type="PROSITE" id="PS50975"/>
    </source>
</evidence>
<dbReference type="InterPro" id="IPR016185">
    <property type="entry name" value="PreATP-grasp_dom_sf"/>
</dbReference>
<feature type="binding site" evidence="14">
    <location>
        <position position="270"/>
    </location>
    <ligand>
        <name>Mg(2+)</name>
        <dbReference type="ChEBI" id="CHEBI:18420"/>
        <label>2</label>
    </ligand>
</feature>
<evidence type="ECO:0000256" key="2">
    <source>
        <dbReference type="ARBA" id="ARBA00010871"/>
    </source>
</evidence>
<dbReference type="Gene3D" id="3.40.50.20">
    <property type="match status" value="1"/>
</dbReference>
<evidence type="ECO:0000313" key="18">
    <source>
        <dbReference type="EMBL" id="MBL0004098.1"/>
    </source>
</evidence>
<dbReference type="NCBIfam" id="TIGR01205">
    <property type="entry name" value="D_ala_D_alaTIGR"/>
    <property type="match status" value="1"/>
</dbReference>
<dbReference type="EC" id="6.3.2.4" evidence="12"/>
<comment type="cofactor">
    <cofactor evidence="1">
        <name>Mn(2+)</name>
        <dbReference type="ChEBI" id="CHEBI:29035"/>
    </cofactor>
</comment>
<feature type="active site" evidence="13">
    <location>
        <position position="14"/>
    </location>
</feature>
<dbReference type="GO" id="GO:0008360">
    <property type="term" value="P:regulation of cell shape"/>
    <property type="evidence" value="ECO:0007669"/>
    <property type="project" value="UniProtKB-KW"/>
</dbReference>
<comment type="caution">
    <text evidence="17">The sequence shown here is derived from an EMBL/GenBank/DDBJ whole genome shotgun (WGS) entry which is preliminary data.</text>
</comment>
<proteinExistence type="inferred from homology"/>
<keyword evidence="4 14" id="KW-0479">Metal-binding</keyword>
<keyword evidence="3 12" id="KW-0436">Ligase</keyword>
<dbReference type="PIRSF" id="PIRSF039102">
    <property type="entry name" value="Ddl/VanB"/>
    <property type="match status" value="1"/>
</dbReference>
<keyword evidence="12" id="KW-0963">Cytoplasm</keyword>
<dbReference type="GO" id="GO:0005524">
    <property type="term" value="F:ATP binding"/>
    <property type="evidence" value="ECO:0007669"/>
    <property type="project" value="UniProtKB-UniRule"/>
</dbReference>
<organism evidence="17 19">
    <name type="scientific">Candidatus Phosphoribacter hodrii</name>
    <dbReference type="NCBI Taxonomy" id="2953743"/>
    <lineage>
        <taxon>Bacteria</taxon>
        <taxon>Bacillati</taxon>
        <taxon>Actinomycetota</taxon>
        <taxon>Actinomycetes</taxon>
        <taxon>Micrococcales</taxon>
        <taxon>Dermatophilaceae</taxon>
        <taxon>Candidatus Phosphoribacter</taxon>
    </lineage>
</organism>
<evidence type="ECO:0000313" key="19">
    <source>
        <dbReference type="Proteomes" id="UP000718281"/>
    </source>
</evidence>
<dbReference type="Pfam" id="PF01820">
    <property type="entry name" value="Dala_Dala_lig_N"/>
    <property type="match status" value="2"/>
</dbReference>
<evidence type="ECO:0000256" key="5">
    <source>
        <dbReference type="ARBA" id="ARBA00022741"/>
    </source>
</evidence>
<protein>
    <recommendedName>
        <fullName evidence="12">D-alanine--D-alanine ligase</fullName>
        <ecNumber evidence="12">6.3.2.4</ecNumber>
    </recommendedName>
    <alternativeName>
        <fullName evidence="12">D-Ala-D-Ala ligase</fullName>
    </alternativeName>
    <alternativeName>
        <fullName evidence="12">D-alanylalanine synthetase</fullName>
    </alternativeName>
</protein>
<dbReference type="GO" id="GO:0046872">
    <property type="term" value="F:metal ion binding"/>
    <property type="evidence" value="ECO:0007669"/>
    <property type="project" value="UniProtKB-KW"/>
</dbReference>
<evidence type="ECO:0000256" key="6">
    <source>
        <dbReference type="ARBA" id="ARBA00022840"/>
    </source>
</evidence>
<evidence type="ECO:0000313" key="17">
    <source>
        <dbReference type="EMBL" id="MBK6299592.1"/>
    </source>
</evidence>
<evidence type="ECO:0000256" key="8">
    <source>
        <dbReference type="ARBA" id="ARBA00022960"/>
    </source>
</evidence>
<dbReference type="PROSITE" id="PS00844">
    <property type="entry name" value="DALA_DALA_LIGASE_2"/>
    <property type="match status" value="1"/>
</dbReference>
<comment type="pathway">
    <text evidence="12">Cell wall biogenesis; peptidoglycan biosynthesis.</text>
</comment>
<evidence type="ECO:0000256" key="10">
    <source>
        <dbReference type="ARBA" id="ARBA00023211"/>
    </source>
</evidence>
<keyword evidence="7 14" id="KW-0460">Magnesium</keyword>
<feature type="binding site" evidence="14">
    <location>
        <position position="270"/>
    </location>
    <ligand>
        <name>Mg(2+)</name>
        <dbReference type="ChEBI" id="CHEBI:18420"/>
        <label>1</label>
    </ligand>
</feature>
<dbReference type="InterPro" id="IPR000291">
    <property type="entry name" value="D-Ala_lig_Van_CS"/>
</dbReference>
<comment type="cofactor">
    <cofactor evidence="14">
        <name>Mg(2+)</name>
        <dbReference type="ChEBI" id="CHEBI:18420"/>
    </cofactor>
    <cofactor evidence="14">
        <name>Mn(2+)</name>
        <dbReference type="ChEBI" id="CHEBI:29035"/>
    </cofactor>
    <text evidence="14">Binds 2 magnesium or manganese ions per subunit.</text>
</comment>
<comment type="similarity">
    <text evidence="2 12">Belongs to the D-alanine--D-alanine ligase family.</text>
</comment>
<keyword evidence="5 15" id="KW-0547">Nucleotide-binding</keyword>
<dbReference type="HAMAP" id="MF_00047">
    <property type="entry name" value="Dala_Dala_lig"/>
    <property type="match status" value="1"/>
</dbReference>
<sequence>MTRVAVIGGGRSSEHEVSLASAAAVADGLEQAAYDVLRLTITRDGAWLADTPLPLAAAVAAVQECDVVFPAVHGPHGEDGTLAALCEVAMVPYVGCGVGAGAIGMHKWATQLVAESVGVATARGRLLTDDGPIPWTGPCVVKPLRAGSSHGVTLVERPGDLGAAVKAAFRCDTTVLVEQFVVGREIDLGVIEQPDGTWTVLPPLEIGRSGIFDTTTKYDGSADFRVPAALADADRHALDDAALQVVDALGCRGLARVDFFLTEAGPILNEVNTMPGLTPHSQLPRMASAAGLDYPDLLDLLVTTAVASRQRGRVPAVAAQC</sequence>
<feature type="binding site" evidence="14">
    <location>
        <position position="272"/>
    </location>
    <ligand>
        <name>Mg(2+)</name>
        <dbReference type="ChEBI" id="CHEBI:18420"/>
        <label>2</label>
    </ligand>
</feature>
<dbReference type="Proteomes" id="UP000886632">
    <property type="component" value="Unassembled WGS sequence"/>
</dbReference>
<dbReference type="GO" id="GO:0009252">
    <property type="term" value="P:peptidoglycan biosynthetic process"/>
    <property type="evidence" value="ECO:0007669"/>
    <property type="project" value="UniProtKB-UniRule"/>
</dbReference>
<dbReference type="PROSITE" id="PS50975">
    <property type="entry name" value="ATP_GRASP"/>
    <property type="match status" value="1"/>
</dbReference>
<dbReference type="SUPFAM" id="SSF52440">
    <property type="entry name" value="PreATP-grasp domain"/>
    <property type="match status" value="1"/>
</dbReference>